<name>A0A345AWB5_9CAUD</name>
<dbReference type="RefSeq" id="YP_009806319.1">
    <property type="nucleotide sequence ID" value="NC_048015.1"/>
</dbReference>
<evidence type="ECO:0000313" key="1">
    <source>
        <dbReference type="EMBL" id="AXF41198.1"/>
    </source>
</evidence>
<dbReference type="Proteomes" id="UP000257501">
    <property type="component" value="Segment"/>
</dbReference>
<sequence>MKFIVKDIELYLSEVGDGDPDLQFTDQEEYVMHQRCLGRWTARNEKHLKERIFDFIGYHVEFIDYEVKA</sequence>
<dbReference type="GeneID" id="54997177"/>
<reference evidence="1 2" key="1">
    <citation type="journal article" date="2011" name="Nature">
        <title>Genomic island variability facilitates Prochlorococcus-virus coexistence.</title>
        <authorList>
            <person name="Avrani S."/>
            <person name="Wurtzel O."/>
            <person name="Sharon I."/>
            <person name="Sorek R."/>
            <person name="Lindell D."/>
        </authorList>
    </citation>
    <scope>NUCLEOTIDE SEQUENCE [LARGE SCALE GENOMIC DNA]</scope>
</reference>
<protein>
    <submittedName>
        <fullName evidence="1">Uncharacterized protein</fullName>
    </submittedName>
</protein>
<organism evidence="1 2">
    <name type="scientific">Cyanophage S-TIM4</name>
    <dbReference type="NCBI Taxonomy" id="1048189"/>
    <lineage>
        <taxon>Viruses</taxon>
        <taxon>Duplodnaviria</taxon>
        <taxon>Heunggongvirae</taxon>
        <taxon>Uroviricota</taxon>
        <taxon>Caudoviricetes</taxon>
        <taxon>Pantevenvirales</taxon>
        <taxon>Kyanoviridae</taxon>
        <taxon>Thaumasvirus</taxon>
        <taxon>Thaumasvirus stim4</taxon>
    </lineage>
</organism>
<evidence type="ECO:0000313" key="2">
    <source>
        <dbReference type="Proteomes" id="UP000257501"/>
    </source>
</evidence>
<gene>
    <name evidence="1" type="primary">ORF_62</name>
    <name evidence="1" type="ORF">S-TIM4_ORF_62</name>
</gene>
<dbReference type="KEGG" id="vg:54997177"/>
<keyword evidence="2" id="KW-1185">Reference proteome</keyword>
<proteinExistence type="predicted"/>
<dbReference type="EMBL" id="MH512890">
    <property type="protein sequence ID" value="AXF41198.1"/>
    <property type="molecule type" value="Genomic_DNA"/>
</dbReference>
<accession>A0A345AWB5</accession>